<dbReference type="GO" id="GO:0045202">
    <property type="term" value="C:synapse"/>
    <property type="evidence" value="ECO:0007669"/>
    <property type="project" value="UniProtKB-ARBA"/>
</dbReference>
<dbReference type="GO" id="GO:0016787">
    <property type="term" value="F:hydrolase activity"/>
    <property type="evidence" value="ECO:0007669"/>
    <property type="project" value="UniProtKB-KW"/>
</dbReference>
<dbReference type="SUPFAM" id="SSF52200">
    <property type="entry name" value="Toll/Interleukin receptor TIR domain"/>
    <property type="match status" value="1"/>
</dbReference>
<reference evidence="17" key="2">
    <citation type="submission" date="2025-08" db="UniProtKB">
        <authorList>
            <consortium name="Ensembl"/>
        </authorList>
    </citation>
    <scope>IDENTIFICATION</scope>
</reference>
<keyword evidence="9 14" id="KW-0472">Membrane</keyword>
<keyword evidence="3 14" id="KW-0812">Transmembrane</keyword>
<dbReference type="Pfam" id="PF07679">
    <property type="entry name" value="I-set"/>
    <property type="match status" value="1"/>
</dbReference>
<dbReference type="FunFam" id="2.60.40.10:FF:000284">
    <property type="entry name" value="interleukin-1 receptor accessory protein-like 1"/>
    <property type="match status" value="1"/>
</dbReference>
<keyword evidence="4" id="KW-0732">Signal</keyword>
<dbReference type="SMART" id="SM00409">
    <property type="entry name" value="IG"/>
    <property type="match status" value="3"/>
</dbReference>
<keyword evidence="11" id="KW-0675">Receptor</keyword>
<keyword evidence="7 14" id="KW-1133">Transmembrane helix</keyword>
<dbReference type="InterPro" id="IPR013098">
    <property type="entry name" value="Ig_I-set"/>
</dbReference>
<evidence type="ECO:0000313" key="17">
    <source>
        <dbReference type="Ensembl" id="ENSFALP00000029540.1"/>
    </source>
</evidence>
<keyword evidence="6" id="KW-0378">Hydrolase</keyword>
<organism evidence="17 18">
    <name type="scientific">Ficedula albicollis</name>
    <name type="common">Collared flycatcher</name>
    <name type="synonym">Muscicapa albicollis</name>
    <dbReference type="NCBI Taxonomy" id="59894"/>
    <lineage>
        <taxon>Eukaryota</taxon>
        <taxon>Metazoa</taxon>
        <taxon>Chordata</taxon>
        <taxon>Craniata</taxon>
        <taxon>Vertebrata</taxon>
        <taxon>Euteleostomi</taxon>
        <taxon>Archelosauria</taxon>
        <taxon>Archosauria</taxon>
        <taxon>Dinosauria</taxon>
        <taxon>Saurischia</taxon>
        <taxon>Theropoda</taxon>
        <taxon>Coelurosauria</taxon>
        <taxon>Aves</taxon>
        <taxon>Neognathae</taxon>
        <taxon>Neoaves</taxon>
        <taxon>Telluraves</taxon>
        <taxon>Australaves</taxon>
        <taxon>Passeriformes</taxon>
        <taxon>Muscicapidae</taxon>
        <taxon>Ficedula</taxon>
    </lineage>
</organism>
<dbReference type="InterPro" id="IPR003599">
    <property type="entry name" value="Ig_sub"/>
</dbReference>
<evidence type="ECO:0000256" key="9">
    <source>
        <dbReference type="ARBA" id="ARBA00023136"/>
    </source>
</evidence>
<reference evidence="17" key="3">
    <citation type="submission" date="2025-09" db="UniProtKB">
        <authorList>
            <consortium name="Ensembl"/>
        </authorList>
    </citation>
    <scope>IDENTIFICATION</scope>
</reference>
<dbReference type="FunFam" id="2.60.40.10:FF:000188">
    <property type="entry name" value="Interleukin-1 receptor accessory protein-like 1"/>
    <property type="match status" value="1"/>
</dbReference>
<evidence type="ECO:0000256" key="4">
    <source>
        <dbReference type="ARBA" id="ARBA00022729"/>
    </source>
</evidence>
<dbReference type="GO" id="GO:0007399">
    <property type="term" value="P:nervous system development"/>
    <property type="evidence" value="ECO:0007669"/>
    <property type="project" value="UniProtKB-ARBA"/>
</dbReference>
<dbReference type="InterPro" id="IPR036179">
    <property type="entry name" value="Ig-like_dom_sf"/>
</dbReference>
<dbReference type="GeneTree" id="ENSGT01150000286976"/>
<sequence>MADGAGRMGWRICFLHKTPGTADASGPSGWRKELWEEPQEKQAGAAEPPCRQRVKGCSVAQTQSNGRVDGCIDWSVDLKTYMALAGEPVRVKCALFYSYIRTNYSMAQSTGLRLMWYKNKGDLEEPIIFSEVRMSKDEDSIWFHSVELQDSGFYTCVLRNSTYCMKVSMSLTVAENESGLCYNSKIRYLEKSEVTKRKTISCPDIEDYKTAGQEPDVVWYKECEPKMWRNVVIQKGNTLLIQEVQEEDGGNYTCELKFEGKIIRRTVELKVTALLTDKPPKPLFPMENQPTVIDVQLGNPLTVACKAFFGFSGESGPMIYWMKGEKFIEELEGHIREGEVRLLREHLGEKEVELTLIFDAVEEADLANYTCHVENRNGRKHASVLLRKKDLIYKIELAGGLGAILLLLILLVTIYKCYNIELMLFYRQNFGGDEAADDNKEYDAYLSYTKVDPDALDRDNNEEEQFALEILPDVLEKHYGYKLFIPDRDLIPSGTYIEDLTRCVEQSRRLIIVLTPDYVLRRGWSIFEMENRLHNMLVSGEIKVILIECTELKGKVNYHEVESLKHTIKLLSVVKWKGPKSSKLNSKFWKRLVFEMPGKKKEVVSRHQVLDSAEQGLFGDLQTVPSLAVTGTSATLVESRAELAFQPADSARTRHCCRGYERDVSAATLPLASIGGQHAYCNIPLSLLNGQLPLSSAKDPQEFHRNAALLPLSAKELSFTSDIW</sequence>
<evidence type="ECO:0000256" key="12">
    <source>
        <dbReference type="ARBA" id="ARBA00023180"/>
    </source>
</evidence>
<dbReference type="Gene3D" id="3.40.50.10140">
    <property type="entry name" value="Toll/interleukin-1 receptor homology (TIR) domain"/>
    <property type="match status" value="1"/>
</dbReference>
<dbReference type="PRINTS" id="PR01537">
    <property type="entry name" value="INTRLKN1R1F"/>
</dbReference>
<keyword evidence="12" id="KW-0325">Glycoprotein</keyword>
<evidence type="ECO:0000256" key="13">
    <source>
        <dbReference type="ARBA" id="ARBA00023319"/>
    </source>
</evidence>
<evidence type="ECO:0000256" key="1">
    <source>
        <dbReference type="ARBA" id="ARBA00004479"/>
    </source>
</evidence>
<dbReference type="InterPro" id="IPR007110">
    <property type="entry name" value="Ig-like_dom"/>
</dbReference>
<feature type="domain" description="Ig-like" evidence="16">
    <location>
        <begin position="190"/>
        <end position="268"/>
    </location>
</feature>
<feature type="domain" description="Ig-like" evidence="16">
    <location>
        <begin position="86"/>
        <end position="172"/>
    </location>
</feature>
<dbReference type="Pfam" id="PF01582">
    <property type="entry name" value="TIR"/>
    <property type="match status" value="1"/>
</dbReference>
<reference evidence="17 18" key="1">
    <citation type="journal article" date="2012" name="Nature">
        <title>The genomic landscape of species divergence in Ficedula flycatchers.</title>
        <authorList>
            <person name="Ellegren H."/>
            <person name="Smeds L."/>
            <person name="Burri R."/>
            <person name="Olason P.I."/>
            <person name="Backstrom N."/>
            <person name="Kawakami T."/>
            <person name="Kunstner A."/>
            <person name="Makinen H."/>
            <person name="Nadachowska-Brzyska K."/>
            <person name="Qvarnstrom A."/>
            <person name="Uebbing S."/>
            <person name="Wolf J.B."/>
        </authorList>
    </citation>
    <scope>NUCLEOTIDE SEQUENCE [LARGE SCALE GENOMIC DNA]</scope>
</reference>
<evidence type="ECO:0000259" key="16">
    <source>
        <dbReference type="PROSITE" id="PS50835"/>
    </source>
</evidence>
<feature type="domain" description="TIR" evidence="15">
    <location>
        <begin position="440"/>
        <end position="596"/>
    </location>
</feature>
<evidence type="ECO:0000313" key="18">
    <source>
        <dbReference type="Proteomes" id="UP000016665"/>
    </source>
</evidence>
<evidence type="ECO:0000256" key="2">
    <source>
        <dbReference type="ARBA" id="ARBA00009752"/>
    </source>
</evidence>
<dbReference type="GO" id="GO:0016020">
    <property type="term" value="C:membrane"/>
    <property type="evidence" value="ECO:0007669"/>
    <property type="project" value="UniProtKB-SubCell"/>
</dbReference>
<evidence type="ECO:0000256" key="5">
    <source>
        <dbReference type="ARBA" id="ARBA00022737"/>
    </source>
</evidence>
<keyword evidence="18" id="KW-1185">Reference proteome</keyword>
<evidence type="ECO:0000256" key="3">
    <source>
        <dbReference type="ARBA" id="ARBA00022692"/>
    </source>
</evidence>
<dbReference type="InterPro" id="IPR013783">
    <property type="entry name" value="Ig-like_fold"/>
</dbReference>
<dbReference type="InterPro" id="IPR015621">
    <property type="entry name" value="IL-1_rcpt_fam"/>
</dbReference>
<keyword evidence="5" id="KW-0677">Repeat</keyword>
<protein>
    <submittedName>
        <fullName evidence="17">Interleukin 1 receptor accessory protein like 2</fullName>
    </submittedName>
</protein>
<dbReference type="PROSITE" id="PS50835">
    <property type="entry name" value="IG_LIKE"/>
    <property type="match status" value="3"/>
</dbReference>
<dbReference type="PROSITE" id="PS50104">
    <property type="entry name" value="TIR"/>
    <property type="match status" value="1"/>
</dbReference>
<dbReference type="AlphaFoldDB" id="A0A803W3I4"/>
<dbReference type="Pfam" id="PF13895">
    <property type="entry name" value="Ig_2"/>
    <property type="match status" value="1"/>
</dbReference>
<gene>
    <name evidence="17" type="primary">IL1RAPL2</name>
</gene>
<comment type="similarity">
    <text evidence="2">Belongs to the interleukin-1 receptor family.</text>
</comment>
<dbReference type="Ensembl" id="ENSFALT00000025094.1">
    <property type="protein sequence ID" value="ENSFALP00000029540.1"/>
    <property type="gene ID" value="ENSFALG00000001656.2"/>
</dbReference>
<dbReference type="InterPro" id="IPR000157">
    <property type="entry name" value="TIR_dom"/>
</dbReference>
<dbReference type="InterPro" id="IPR003598">
    <property type="entry name" value="Ig_sub2"/>
</dbReference>
<evidence type="ECO:0000256" key="14">
    <source>
        <dbReference type="SAM" id="Phobius"/>
    </source>
</evidence>
<dbReference type="Gene3D" id="2.60.40.10">
    <property type="entry name" value="Immunoglobulins"/>
    <property type="match status" value="3"/>
</dbReference>
<dbReference type="Proteomes" id="UP000016665">
    <property type="component" value="Chromosome 4A"/>
</dbReference>
<evidence type="ECO:0000256" key="10">
    <source>
        <dbReference type="ARBA" id="ARBA00023157"/>
    </source>
</evidence>
<comment type="subcellular location">
    <subcellularLocation>
        <location evidence="1">Membrane</location>
        <topology evidence="1">Single-pass type I membrane protein</topology>
    </subcellularLocation>
</comment>
<dbReference type="FunFam" id="2.60.40.10:FF:000220">
    <property type="entry name" value="X-linked interleukin-1 receptor accessory protein-like 1"/>
    <property type="match status" value="1"/>
</dbReference>
<feature type="transmembrane region" description="Helical" evidence="14">
    <location>
        <begin position="397"/>
        <end position="418"/>
    </location>
</feature>
<evidence type="ECO:0000256" key="11">
    <source>
        <dbReference type="ARBA" id="ARBA00023170"/>
    </source>
</evidence>
<dbReference type="CDD" id="cd05896">
    <property type="entry name" value="Ig1_IL1RAPL-1_like"/>
    <property type="match status" value="1"/>
</dbReference>
<name>A0A803W3I4_FICAL</name>
<dbReference type="PANTHER" id="PTHR11890">
    <property type="entry name" value="INTERLEUKIN-1 RECEPTOR FAMILY MEMBER"/>
    <property type="match status" value="1"/>
</dbReference>
<dbReference type="CDD" id="cd05757">
    <property type="entry name" value="Ig2_IL1R-like"/>
    <property type="match status" value="1"/>
</dbReference>
<dbReference type="FunFam" id="3.40.50.10140:FF:000004">
    <property type="entry name" value="X-linked interleukin-1 receptor accessory protein-like 1"/>
    <property type="match status" value="1"/>
</dbReference>
<evidence type="ECO:0000259" key="15">
    <source>
        <dbReference type="PROSITE" id="PS50104"/>
    </source>
</evidence>
<feature type="domain" description="Ig-like" evidence="16">
    <location>
        <begin position="279"/>
        <end position="387"/>
    </location>
</feature>
<evidence type="ECO:0000256" key="7">
    <source>
        <dbReference type="ARBA" id="ARBA00022989"/>
    </source>
</evidence>
<dbReference type="SMART" id="SM00255">
    <property type="entry name" value="TIR"/>
    <property type="match status" value="1"/>
</dbReference>
<accession>A0A803W3I4</accession>
<keyword evidence="10" id="KW-1015">Disulfide bond</keyword>
<dbReference type="SMART" id="SM00408">
    <property type="entry name" value="IGc2"/>
    <property type="match status" value="2"/>
</dbReference>
<proteinExistence type="inferred from homology"/>
<evidence type="ECO:0000256" key="6">
    <source>
        <dbReference type="ARBA" id="ARBA00022801"/>
    </source>
</evidence>
<dbReference type="PANTHER" id="PTHR11890:SF10">
    <property type="entry name" value="X-LINKED INTERLEUKIN-1 RECEPTOR ACCESSORY PROTEIN-LIKE 2"/>
    <property type="match status" value="1"/>
</dbReference>
<keyword evidence="13" id="KW-0393">Immunoglobulin domain</keyword>
<dbReference type="SUPFAM" id="SSF48726">
    <property type="entry name" value="Immunoglobulin"/>
    <property type="match status" value="3"/>
</dbReference>
<evidence type="ECO:0000256" key="8">
    <source>
        <dbReference type="ARBA" id="ARBA00023027"/>
    </source>
</evidence>
<dbReference type="InterPro" id="IPR035897">
    <property type="entry name" value="Toll_tir_struct_dom_sf"/>
</dbReference>
<dbReference type="GO" id="GO:0007165">
    <property type="term" value="P:signal transduction"/>
    <property type="evidence" value="ECO:0007669"/>
    <property type="project" value="InterPro"/>
</dbReference>
<keyword evidence="8" id="KW-0520">NAD</keyword>